<evidence type="ECO:0000313" key="4">
    <source>
        <dbReference type="Proteomes" id="UP001295423"/>
    </source>
</evidence>
<feature type="signal peptide" evidence="1">
    <location>
        <begin position="1"/>
        <end position="21"/>
    </location>
</feature>
<proteinExistence type="predicted"/>
<dbReference type="Pfam" id="PF06119">
    <property type="entry name" value="NIDO"/>
    <property type="match status" value="1"/>
</dbReference>
<dbReference type="EMBL" id="CAKOGP040002480">
    <property type="protein sequence ID" value="CAJ1970217.1"/>
    <property type="molecule type" value="Genomic_DNA"/>
</dbReference>
<reference evidence="3" key="1">
    <citation type="submission" date="2023-08" db="EMBL/GenBank/DDBJ databases">
        <authorList>
            <person name="Audoor S."/>
            <person name="Bilcke G."/>
        </authorList>
    </citation>
    <scope>NUCLEOTIDE SEQUENCE</scope>
</reference>
<dbReference type="GO" id="GO:0007160">
    <property type="term" value="P:cell-matrix adhesion"/>
    <property type="evidence" value="ECO:0007669"/>
    <property type="project" value="InterPro"/>
</dbReference>
<organism evidence="3 4">
    <name type="scientific">Cylindrotheca closterium</name>
    <dbReference type="NCBI Taxonomy" id="2856"/>
    <lineage>
        <taxon>Eukaryota</taxon>
        <taxon>Sar</taxon>
        <taxon>Stramenopiles</taxon>
        <taxon>Ochrophyta</taxon>
        <taxon>Bacillariophyta</taxon>
        <taxon>Bacillariophyceae</taxon>
        <taxon>Bacillariophycidae</taxon>
        <taxon>Bacillariales</taxon>
        <taxon>Bacillariaceae</taxon>
        <taxon>Cylindrotheca</taxon>
    </lineage>
</organism>
<accession>A0AAD2GF04</accession>
<dbReference type="InterPro" id="IPR003886">
    <property type="entry name" value="NIDO_dom"/>
</dbReference>
<evidence type="ECO:0000256" key="1">
    <source>
        <dbReference type="SAM" id="SignalP"/>
    </source>
</evidence>
<feature type="chain" id="PRO_5042270474" description="NIDO domain-containing protein" evidence="1">
    <location>
        <begin position="22"/>
        <end position="566"/>
    </location>
</feature>
<comment type="caution">
    <text evidence="3">The sequence shown here is derived from an EMBL/GenBank/DDBJ whole genome shotgun (WGS) entry which is preliminary data.</text>
</comment>
<gene>
    <name evidence="3" type="ORF">CYCCA115_LOCUS24239</name>
</gene>
<keyword evidence="1" id="KW-0732">Signal</keyword>
<evidence type="ECO:0000313" key="3">
    <source>
        <dbReference type="EMBL" id="CAJ1970217.1"/>
    </source>
</evidence>
<dbReference type="AlphaFoldDB" id="A0AAD2GF04"/>
<dbReference type="Proteomes" id="UP001295423">
    <property type="component" value="Unassembled WGS sequence"/>
</dbReference>
<sequence length="566" mass="62183">MKLSFATFLLSVAAQVPVAQGEDAFAEPLHAIHEDEEIHFAEQGCVDLAGSGWSKLPKLDDQPQETNTGIVFDWFGTSYLDDSTAAISAYNAAPSTDESKSYIFINDNGNLSFGGGLGFNRPTGFAIDGGTLESQWNMIAPFWSDVDISGGKVDGNVYFKTVLDENGQGSKFVVTWKEVAKFGGDAAEPKVNSFQVVLSDFRSADPKICFCYCQMEWATTSEDSFLVKDNDFEPATVGINPANGITDINNGSVGLNKFLLGTFSTDTKDFGGYGSLNNGVKYLHGKGFCFDPEIVFQEKPTPTVVTSGACGDPHFKTWKNEHFEYHGQCDLVLTKDDKFADGLGLDVHIRTKLVRFWSYIKNAVIRIGDDVLEIEGSAMEGIDKEVHYWINYEYQGELTEFAGFPVTISSEGTKSNKNYITIDLNSKYPGQKIVLSTFKEFVKVDFKGATAAAFGNTVGMLGDYKTGKTVARDGATVLDNYSELGHEWQVLPSDGKYFREASEPQFPKKCIDPEDPQGERRRRLAESTISMEQAESACAGLKDALDRKDCVYDILATQDMDMAGAF</sequence>
<evidence type="ECO:0000259" key="2">
    <source>
        <dbReference type="Pfam" id="PF06119"/>
    </source>
</evidence>
<keyword evidence="4" id="KW-1185">Reference proteome</keyword>
<name>A0AAD2GF04_9STRA</name>
<feature type="domain" description="NIDO" evidence="2">
    <location>
        <begin position="102"/>
        <end position="240"/>
    </location>
</feature>
<protein>
    <recommendedName>
        <fullName evidence="2">NIDO domain-containing protein</fullName>
    </recommendedName>
</protein>